<dbReference type="RefSeq" id="WP_134077851.1">
    <property type="nucleotide sequence ID" value="NZ_SOEB01000010.1"/>
</dbReference>
<dbReference type="GO" id="GO:0004407">
    <property type="term" value="F:histone deacetylase activity"/>
    <property type="evidence" value="ECO:0007669"/>
    <property type="project" value="TreeGrafter"/>
</dbReference>
<feature type="domain" description="Histone deacetylase" evidence="2">
    <location>
        <begin position="20"/>
        <end position="306"/>
    </location>
</feature>
<dbReference type="AlphaFoldDB" id="A0A4R8G181"/>
<dbReference type="Pfam" id="PF00850">
    <property type="entry name" value="Hist_deacetyl"/>
    <property type="match status" value="1"/>
</dbReference>
<dbReference type="CDD" id="cd11599">
    <property type="entry name" value="HDAC_classII_2"/>
    <property type="match status" value="1"/>
</dbReference>
<protein>
    <submittedName>
        <fullName evidence="3">Acetoin utilization deacetylase AcuC-like enzyme</fullName>
    </submittedName>
</protein>
<proteinExistence type="inferred from homology"/>
<accession>A0A4R8G181</accession>
<evidence type="ECO:0000259" key="2">
    <source>
        <dbReference type="Pfam" id="PF00850"/>
    </source>
</evidence>
<evidence type="ECO:0000313" key="4">
    <source>
        <dbReference type="Proteomes" id="UP000295484"/>
    </source>
</evidence>
<comment type="caution">
    <text evidence="3">The sequence shown here is derived from an EMBL/GenBank/DDBJ whole genome shotgun (WGS) entry which is preliminary data.</text>
</comment>
<dbReference type="GO" id="GO:0040029">
    <property type="term" value="P:epigenetic regulation of gene expression"/>
    <property type="evidence" value="ECO:0007669"/>
    <property type="project" value="TreeGrafter"/>
</dbReference>
<dbReference type="Gene3D" id="3.40.800.20">
    <property type="entry name" value="Histone deacetylase domain"/>
    <property type="match status" value="1"/>
</dbReference>
<organism evidence="3 4">
    <name type="scientific">Rhodovulum visakhapatnamense</name>
    <dbReference type="NCBI Taxonomy" id="364297"/>
    <lineage>
        <taxon>Bacteria</taxon>
        <taxon>Pseudomonadati</taxon>
        <taxon>Pseudomonadota</taxon>
        <taxon>Alphaproteobacteria</taxon>
        <taxon>Rhodobacterales</taxon>
        <taxon>Paracoccaceae</taxon>
        <taxon>Rhodovulum</taxon>
    </lineage>
</organism>
<dbReference type="PANTHER" id="PTHR10625:SF10">
    <property type="entry name" value="HISTONE DEACETYLASE HDAC1"/>
    <property type="match status" value="1"/>
</dbReference>
<dbReference type="InterPro" id="IPR023696">
    <property type="entry name" value="Ureohydrolase_dom_sf"/>
</dbReference>
<dbReference type="InterPro" id="IPR023801">
    <property type="entry name" value="His_deacetylse_dom"/>
</dbReference>
<dbReference type="EMBL" id="SOEB01000010">
    <property type="protein sequence ID" value="TDX28832.1"/>
    <property type="molecule type" value="Genomic_DNA"/>
</dbReference>
<name>A0A4R8G181_9RHOB</name>
<dbReference type="PANTHER" id="PTHR10625">
    <property type="entry name" value="HISTONE DEACETYLASE HDAC1-RELATED"/>
    <property type="match status" value="1"/>
</dbReference>
<dbReference type="SUPFAM" id="SSF52768">
    <property type="entry name" value="Arginase/deacetylase"/>
    <property type="match status" value="1"/>
</dbReference>
<evidence type="ECO:0000256" key="1">
    <source>
        <dbReference type="ARBA" id="ARBA00005947"/>
    </source>
</evidence>
<comment type="similarity">
    <text evidence="1">Belongs to the histone deacetylase family.</text>
</comment>
<dbReference type="Proteomes" id="UP000295484">
    <property type="component" value="Unassembled WGS sequence"/>
</dbReference>
<dbReference type="PRINTS" id="PR01270">
    <property type="entry name" value="HDASUPER"/>
</dbReference>
<evidence type="ECO:0000313" key="3">
    <source>
        <dbReference type="EMBL" id="TDX28832.1"/>
    </source>
</evidence>
<reference evidence="3 4" key="1">
    <citation type="submission" date="2019-03" db="EMBL/GenBank/DDBJ databases">
        <title>Genomic Encyclopedia of Type Strains, Phase IV (KMG-IV): sequencing the most valuable type-strain genomes for metagenomic binning, comparative biology and taxonomic classification.</title>
        <authorList>
            <person name="Goeker M."/>
        </authorList>
    </citation>
    <scope>NUCLEOTIDE SEQUENCE [LARGE SCALE GENOMIC DNA]</scope>
    <source>
        <strain evidence="3 4">JA181</strain>
    </source>
</reference>
<sequence>MTTALLTHSDCLDHVTPPGHAERVDRLRAVAEALTTEGFAGLLREDAPLADEAELLRAHPQGYVDKVKAAGPAEGTVALDPDTHMSPGSFRAALRAVGGALRAVDMVMAGEAANAFVAVRPPGHHAETARAMGFCLFSTVAIAARYALDRHGLSRVAVVDFDVHHGNGTQDVLWDDPRVLFVSTHQMPLYPGTGAAEETGAAGNVLNLPLPPMSDGRRFRAEIEAHALPRLDAFAPELVLVSAGFDAHAADPLAQLAWGTADFAWITQRLCDIAEAHSGRRLVSTLEGGYDLEALAASVAAHVAVLMERGA</sequence>
<dbReference type="InterPro" id="IPR037138">
    <property type="entry name" value="His_deacetylse_dom_sf"/>
</dbReference>
<dbReference type="InterPro" id="IPR000286">
    <property type="entry name" value="HDACs"/>
</dbReference>
<gene>
    <name evidence="3" type="ORF">EV657_11026</name>
</gene>